<evidence type="ECO:0000256" key="5">
    <source>
        <dbReference type="SAM" id="MobiDB-lite"/>
    </source>
</evidence>
<keyword evidence="1 4" id="KW-0349">Heme</keyword>
<feature type="domain" description="Cytochrome c" evidence="6">
    <location>
        <begin position="11"/>
        <end position="113"/>
    </location>
</feature>
<dbReference type="Pfam" id="PF00034">
    <property type="entry name" value="Cytochrom_C"/>
    <property type="match status" value="1"/>
</dbReference>
<proteinExistence type="predicted"/>
<reference evidence="7 8" key="1">
    <citation type="journal article" date="2011" name="Int. J. Syst. Evol. Microbiol.">
        <title>Zhongshania antarctica gen. nov., sp. nov. and Zhongshania guokunii sp. nov., gammaproteobacteria respectively isolated from coastal attached (fast) ice and surface seawater of the Antarctic.</title>
        <authorList>
            <person name="Li H.J."/>
            <person name="Zhang X.Y."/>
            <person name="Chen C.X."/>
            <person name="Zhang Y.J."/>
            <person name="Gao Z.M."/>
            <person name="Yu Y."/>
            <person name="Chen X.L."/>
            <person name="Chen B."/>
            <person name="Zhang Y.Z."/>
        </authorList>
    </citation>
    <scope>NUCLEOTIDE SEQUENCE [LARGE SCALE GENOMIC DNA]</scope>
    <source>
        <strain evidence="7 8">15-R06ZXC-3</strain>
    </source>
</reference>
<dbReference type="InterPro" id="IPR009056">
    <property type="entry name" value="Cyt_c-like_dom"/>
</dbReference>
<name>A0ABV3TL35_9RHOB</name>
<dbReference type="Proteomes" id="UP001557465">
    <property type="component" value="Unassembled WGS sequence"/>
</dbReference>
<dbReference type="SUPFAM" id="SSF46626">
    <property type="entry name" value="Cytochrome c"/>
    <property type="match status" value="1"/>
</dbReference>
<keyword evidence="2 4" id="KW-0479">Metal-binding</keyword>
<evidence type="ECO:0000256" key="3">
    <source>
        <dbReference type="ARBA" id="ARBA00023004"/>
    </source>
</evidence>
<feature type="region of interest" description="Disordered" evidence="5">
    <location>
        <begin position="33"/>
        <end position="59"/>
    </location>
</feature>
<evidence type="ECO:0000256" key="4">
    <source>
        <dbReference type="PROSITE-ProRule" id="PRU00433"/>
    </source>
</evidence>
<dbReference type="InterPro" id="IPR036909">
    <property type="entry name" value="Cyt_c-like_dom_sf"/>
</dbReference>
<dbReference type="InterPro" id="IPR051459">
    <property type="entry name" value="Cytochrome_c-type_DH"/>
</dbReference>
<evidence type="ECO:0000256" key="1">
    <source>
        <dbReference type="ARBA" id="ARBA00022617"/>
    </source>
</evidence>
<protein>
    <submittedName>
        <fullName evidence="7">C-type cytochrome</fullName>
    </submittedName>
</protein>
<keyword evidence="8" id="KW-1185">Reference proteome</keyword>
<dbReference type="RefSeq" id="WP_368391642.1">
    <property type="nucleotide sequence ID" value="NZ_JBFRYC010000003.1"/>
</dbReference>
<keyword evidence="3 4" id="KW-0408">Iron</keyword>
<sequence length="127" mass="13340">MPASAGPLDGRDIATGKRLYGETCASCHGAQLEGQPNWREPGADGILPAPPHDESGHTWHHDTGLLFDYVKRGGAAALADRGVADFASGMPGFAGTLNDGEILDILGFIRSTWPDRMQAAQAARDGN</sequence>
<gene>
    <name evidence="7" type="ORF">AB4874_07630</name>
</gene>
<dbReference type="EMBL" id="JBFRYC010000003">
    <property type="protein sequence ID" value="MEX1661524.1"/>
    <property type="molecule type" value="Genomic_DNA"/>
</dbReference>
<dbReference type="PANTHER" id="PTHR35008:SF4">
    <property type="entry name" value="BLL4482 PROTEIN"/>
    <property type="match status" value="1"/>
</dbReference>
<comment type="caution">
    <text evidence="7">The sequence shown here is derived from an EMBL/GenBank/DDBJ whole genome shotgun (WGS) entry which is preliminary data.</text>
</comment>
<dbReference type="PANTHER" id="PTHR35008">
    <property type="entry name" value="BLL4482 PROTEIN-RELATED"/>
    <property type="match status" value="1"/>
</dbReference>
<accession>A0ABV3TL35</accession>
<dbReference type="Gene3D" id="1.10.760.10">
    <property type="entry name" value="Cytochrome c-like domain"/>
    <property type="match status" value="1"/>
</dbReference>
<dbReference type="PROSITE" id="PS51007">
    <property type="entry name" value="CYTC"/>
    <property type="match status" value="1"/>
</dbReference>
<evidence type="ECO:0000313" key="7">
    <source>
        <dbReference type="EMBL" id="MEX1661524.1"/>
    </source>
</evidence>
<evidence type="ECO:0000256" key="2">
    <source>
        <dbReference type="ARBA" id="ARBA00022723"/>
    </source>
</evidence>
<evidence type="ECO:0000313" key="8">
    <source>
        <dbReference type="Proteomes" id="UP001557465"/>
    </source>
</evidence>
<evidence type="ECO:0000259" key="6">
    <source>
        <dbReference type="PROSITE" id="PS51007"/>
    </source>
</evidence>
<organism evidence="7 8">
    <name type="scientific">Thioclava arctica</name>
    <dbReference type="NCBI Taxonomy" id="3238301"/>
    <lineage>
        <taxon>Bacteria</taxon>
        <taxon>Pseudomonadati</taxon>
        <taxon>Pseudomonadota</taxon>
        <taxon>Alphaproteobacteria</taxon>
        <taxon>Rhodobacterales</taxon>
        <taxon>Paracoccaceae</taxon>
        <taxon>Thioclava</taxon>
    </lineage>
</organism>